<evidence type="ECO:0000259" key="1">
    <source>
        <dbReference type="PROSITE" id="PS50125"/>
    </source>
</evidence>
<dbReference type="Pfam" id="PF00211">
    <property type="entry name" value="Guanylate_cyc"/>
    <property type="match status" value="1"/>
</dbReference>
<dbReference type="PANTHER" id="PTHR43081:SF20">
    <property type="entry name" value="TWO-COMPONENT RESPONSE REGULATOR"/>
    <property type="match status" value="1"/>
</dbReference>
<dbReference type="PANTHER" id="PTHR43081">
    <property type="entry name" value="ADENYLATE CYCLASE, TERMINAL-DIFFERENTIATION SPECIFIC-RELATED"/>
    <property type="match status" value="1"/>
</dbReference>
<proteinExistence type="predicted"/>
<keyword evidence="3" id="KW-1185">Reference proteome</keyword>
<dbReference type="CDD" id="cd07302">
    <property type="entry name" value="CHD"/>
    <property type="match status" value="1"/>
</dbReference>
<reference evidence="2" key="1">
    <citation type="submission" date="2021-12" db="EMBL/GenBank/DDBJ databases">
        <title>Discovery of the Pendulisporaceae a myxobacterial family with distinct sporulation behavior and unique specialized metabolism.</title>
        <authorList>
            <person name="Garcia R."/>
            <person name="Popoff A."/>
            <person name="Bader C.D."/>
            <person name="Loehr J."/>
            <person name="Walesch S."/>
            <person name="Walt C."/>
            <person name="Boldt J."/>
            <person name="Bunk B."/>
            <person name="Haeckl F.J.F.P.J."/>
            <person name="Gunesch A.P."/>
            <person name="Birkelbach J."/>
            <person name="Nuebel U."/>
            <person name="Pietschmann T."/>
            <person name="Bach T."/>
            <person name="Mueller R."/>
        </authorList>
    </citation>
    <scope>NUCLEOTIDE SEQUENCE</scope>
    <source>
        <strain evidence="2">MSr11367</strain>
    </source>
</reference>
<name>A0ABZ2LCU8_9BACT</name>
<accession>A0ABZ2LCU8</accession>
<dbReference type="SMART" id="SM00044">
    <property type="entry name" value="CYCc"/>
    <property type="match status" value="1"/>
</dbReference>
<dbReference type="Proteomes" id="UP001374803">
    <property type="component" value="Chromosome"/>
</dbReference>
<protein>
    <submittedName>
        <fullName evidence="2">Adenylate/guanylate cyclase domain-containing protein</fullName>
    </submittedName>
</protein>
<dbReference type="InterPro" id="IPR029787">
    <property type="entry name" value="Nucleotide_cyclase"/>
</dbReference>
<dbReference type="InterPro" id="IPR001054">
    <property type="entry name" value="A/G_cyclase"/>
</dbReference>
<gene>
    <name evidence="2" type="ORF">LVJ94_04820</name>
</gene>
<dbReference type="RefSeq" id="WP_394836216.1">
    <property type="nucleotide sequence ID" value="NZ_CP089929.1"/>
</dbReference>
<organism evidence="2 3">
    <name type="scientific">Pendulispora rubella</name>
    <dbReference type="NCBI Taxonomy" id="2741070"/>
    <lineage>
        <taxon>Bacteria</taxon>
        <taxon>Pseudomonadati</taxon>
        <taxon>Myxococcota</taxon>
        <taxon>Myxococcia</taxon>
        <taxon>Myxococcales</taxon>
        <taxon>Sorangiineae</taxon>
        <taxon>Pendulisporaceae</taxon>
        <taxon>Pendulispora</taxon>
    </lineage>
</organism>
<dbReference type="EMBL" id="CP089983">
    <property type="protein sequence ID" value="WXB06567.1"/>
    <property type="molecule type" value="Genomic_DNA"/>
</dbReference>
<evidence type="ECO:0000313" key="2">
    <source>
        <dbReference type="EMBL" id="WXB06567.1"/>
    </source>
</evidence>
<dbReference type="InterPro" id="IPR050697">
    <property type="entry name" value="Adenylyl/Guanylyl_Cyclase_3/4"/>
</dbReference>
<dbReference type="SUPFAM" id="SSF55073">
    <property type="entry name" value="Nucleotide cyclase"/>
    <property type="match status" value="1"/>
</dbReference>
<sequence length="542" mass="60485">MASHSKAAPRNREIRRRDAEPEQLKALLHLHALVDDIVEDGLVHRRNLAEVMHHLLPAVVQAVGAKGIFVASYGEDLVHHVFAEPAELDVLEHEEILTRTSQERRETVVQIFGRDLVVARPLDVAGEWFGAAGLVFEAHEPRPHEHLADLANMMCEELDNYLYAIHVSREKHQVMMELGVALRHRVLGEGLKQAIAVLGRAVPLGRVLLVYVAEEEPGAALHIQLYEQGELKVDTMMDVANHDVETICREGDDYLHDRGYALLERFGFVDAREEVLINGVTKRVVVGKILVTSKSGSFNTYDRELLGTFAGFIRQRVVDFNKEWRHLSGSFRPQDVARLLQSDDYEQKYLQPREEEVAILYVDIAGFTRLSETILRLPSAVAELVEGWSKDAVDLVWKHGGVFDKMVGDCVIALFGPPFYEAAPGERLAAAIRCAVAIREMTRALPQRPQFARLRETGMGVATGVNLAPLFVGTFAPSNNFTGFSSGMNNTARLQGCAIRDEILVMADAITRLPEGAEFQFGTERTAVVKNVAVPLRFRALR</sequence>
<feature type="domain" description="Guanylate cyclase" evidence="1">
    <location>
        <begin position="358"/>
        <end position="495"/>
    </location>
</feature>
<dbReference type="PROSITE" id="PS50125">
    <property type="entry name" value="GUANYLATE_CYCLASE_2"/>
    <property type="match status" value="1"/>
</dbReference>
<evidence type="ECO:0000313" key="3">
    <source>
        <dbReference type="Proteomes" id="UP001374803"/>
    </source>
</evidence>
<dbReference type="Gene3D" id="3.30.70.1230">
    <property type="entry name" value="Nucleotide cyclase"/>
    <property type="match status" value="1"/>
</dbReference>